<dbReference type="InParanoid" id="A0A2I2YXV0"/>
<evidence type="ECO:0000256" key="4">
    <source>
        <dbReference type="ARBA" id="ARBA00022989"/>
    </source>
</evidence>
<dbReference type="Pfam" id="PF09769">
    <property type="entry name" value="ApoO"/>
    <property type="match status" value="1"/>
</dbReference>
<comment type="similarity">
    <text evidence="2">Belongs to the apolipoprotein O/MICOS complex subunit Mic27 family.</text>
</comment>
<reference evidence="8" key="4">
    <citation type="submission" date="2025-09" db="UniProtKB">
        <authorList>
            <consortium name="Ensembl"/>
        </authorList>
    </citation>
    <scope>IDENTIFICATION</scope>
</reference>
<keyword evidence="9" id="KW-1185">Reference proteome</keyword>
<keyword evidence="4" id="KW-1133">Transmembrane helix</keyword>
<evidence type="ECO:0000256" key="5">
    <source>
        <dbReference type="ARBA" id="ARBA00023128"/>
    </source>
</evidence>
<keyword evidence="5 7" id="KW-0496">Mitochondrion</keyword>
<dbReference type="AlphaFoldDB" id="A0A2I2YXV0"/>
<name>A0A2I2YXV0_GORGO</name>
<reference evidence="8 9" key="2">
    <citation type="journal article" date="2012" name="Nature">
        <title>Insights into hominid evolution from the gorilla genome sequence.</title>
        <authorList>
            <person name="Scally A."/>
            <person name="Dutheil J.Y."/>
            <person name="Hillier L.W."/>
            <person name="Jordan G.E."/>
            <person name="Goodhead I."/>
            <person name="Herrero J."/>
            <person name="Hobolth A."/>
            <person name="Lappalainen T."/>
            <person name="Mailund T."/>
            <person name="Marques-Bonet T."/>
            <person name="McCarthy S."/>
            <person name="Montgomery S.H."/>
            <person name="Schwalie P.C."/>
            <person name="Tang Y.A."/>
            <person name="Ward M.C."/>
            <person name="Xue Y."/>
            <person name="Yngvadottir B."/>
            <person name="Alkan C."/>
            <person name="Andersen L.N."/>
            <person name="Ayub Q."/>
            <person name="Ball E.V."/>
            <person name="Beal K."/>
            <person name="Bradley B.J."/>
            <person name="Chen Y."/>
            <person name="Clee C.M."/>
            <person name="Fitzgerald S."/>
            <person name="Graves T.A."/>
            <person name="Gu Y."/>
            <person name="Heath P."/>
            <person name="Heger A."/>
            <person name="Karakoc E."/>
            <person name="Kolb-Kokocinski A."/>
            <person name="Laird G.K."/>
            <person name="Lunter G."/>
            <person name="Meader S."/>
            <person name="Mort M."/>
            <person name="Mullikin J.C."/>
            <person name="Munch K."/>
            <person name="O'Connor T.D."/>
            <person name="Phillips A.D."/>
            <person name="Prado-Martinez J."/>
            <person name="Rogers A.S."/>
            <person name="Sajjadian S."/>
            <person name="Schmidt D."/>
            <person name="Shaw K."/>
            <person name="Simpson J.T."/>
            <person name="Stenson P.D."/>
            <person name="Turner D.J."/>
            <person name="Vigilant L."/>
            <person name="Vilella A.J."/>
            <person name="Whitener W."/>
            <person name="Zhu B."/>
            <person name="Cooper D.N."/>
            <person name="de Jong P."/>
            <person name="Dermitzakis E.T."/>
            <person name="Eichler E.E."/>
            <person name="Flicek P."/>
            <person name="Goldman N."/>
            <person name="Mundy N.I."/>
            <person name="Ning Z."/>
            <person name="Odom D.T."/>
            <person name="Ponting C.P."/>
            <person name="Quail M.A."/>
            <person name="Ryder O.A."/>
            <person name="Searle S.M."/>
            <person name="Warren W.C."/>
            <person name="Wilson R.K."/>
            <person name="Schierup M.H."/>
            <person name="Rogers J."/>
            <person name="Tyler-Smith C."/>
            <person name="Durbin R."/>
        </authorList>
    </citation>
    <scope>NUCLEOTIDE SEQUENCE [LARGE SCALE GENOMIC DNA]</scope>
</reference>
<dbReference type="Proteomes" id="UP000001519">
    <property type="component" value="Chromosome 16"/>
</dbReference>
<comment type="subunit">
    <text evidence="7">Component of the mitochondrial contact site and cristae organizing system (MICOS) complex.</text>
</comment>
<dbReference type="GO" id="GO:0061617">
    <property type="term" value="C:MICOS complex"/>
    <property type="evidence" value="ECO:0000318"/>
    <property type="project" value="GO_Central"/>
</dbReference>
<evidence type="ECO:0000313" key="8">
    <source>
        <dbReference type="Ensembl" id="ENSGGOP00000039802.1"/>
    </source>
</evidence>
<dbReference type="STRING" id="9593.ENSGGOP00000039802"/>
<evidence type="ECO:0000313" key="9">
    <source>
        <dbReference type="Proteomes" id="UP000001519"/>
    </source>
</evidence>
<protein>
    <recommendedName>
        <fullName evidence="7">MICOS complex subunit</fullName>
    </recommendedName>
</protein>
<evidence type="ECO:0000256" key="1">
    <source>
        <dbReference type="ARBA" id="ARBA00004325"/>
    </source>
</evidence>
<evidence type="ECO:0000256" key="2">
    <source>
        <dbReference type="ARBA" id="ARBA00010904"/>
    </source>
</evidence>
<sequence length="161" mass="17663">MFKRSVGPASLSLFTFRVCAAPKKDSPPKTSVKVDELSQGQIAVSSHSCDTYCEPYTSWCQDTYSQSKPKMQSLVQWGLDSYDYLQNAPPGFFPRLGVIGFAGLIGPLLTRGSKIKKLVYLPGFMGLAASLYYPQQTIVFAQVSGESLYDWGNVKNSPGTK</sequence>
<accession>A0A2I2YXV0</accession>
<dbReference type="Ensembl" id="ENSGGOT00000050990.1">
    <property type="protein sequence ID" value="ENSGGOP00000039802.1"/>
    <property type="gene ID" value="ENSGGOG00000041473.1"/>
</dbReference>
<reference evidence="9" key="1">
    <citation type="submission" date="2011-05" db="EMBL/GenBank/DDBJ databases">
        <title>Insights into the evolution of the great apes provided by the gorilla genome.</title>
        <authorList>
            <person name="Scally A."/>
        </authorList>
    </citation>
    <scope>NUCLEOTIDE SEQUENCE [LARGE SCALE GENOMIC DNA]</scope>
</reference>
<dbReference type="InterPro" id="IPR033182">
    <property type="entry name" value="MIC26/MIC27_animal"/>
</dbReference>
<dbReference type="PANTHER" id="PTHR14564">
    <property type="entry name" value="MICOS COMPLEX SUBUNIT MIC26 / MIC27 FAMILY MEMBER"/>
    <property type="match status" value="1"/>
</dbReference>
<keyword evidence="3" id="KW-0812">Transmembrane</keyword>
<evidence type="ECO:0000256" key="3">
    <source>
        <dbReference type="ARBA" id="ARBA00022692"/>
    </source>
</evidence>
<keyword evidence="7" id="KW-0999">Mitochondrion inner membrane</keyword>
<comment type="subcellular location">
    <subcellularLocation>
        <location evidence="7">Mitochondrion inner membrane</location>
    </subcellularLocation>
    <subcellularLocation>
        <location evidence="1">Mitochondrion membrane</location>
    </subcellularLocation>
</comment>
<keyword evidence="6" id="KW-0472">Membrane</keyword>
<dbReference type="InterPro" id="IPR019166">
    <property type="entry name" value="MIC26/MIC27"/>
</dbReference>
<dbReference type="OMA" id="CQDTYSQ"/>
<reference evidence="8" key="3">
    <citation type="submission" date="2025-08" db="UniProtKB">
        <authorList>
            <consortium name="Ensembl"/>
        </authorList>
    </citation>
    <scope>IDENTIFICATION</scope>
</reference>
<dbReference type="EMBL" id="CABD030101342">
    <property type="status" value="NOT_ANNOTATED_CDS"/>
    <property type="molecule type" value="Genomic_DNA"/>
</dbReference>
<evidence type="ECO:0000256" key="7">
    <source>
        <dbReference type="RuleBase" id="RU363021"/>
    </source>
</evidence>
<proteinExistence type="inferred from homology"/>
<organism evidence="8 9">
    <name type="scientific">Gorilla gorilla gorilla</name>
    <name type="common">Western lowland gorilla</name>
    <dbReference type="NCBI Taxonomy" id="9595"/>
    <lineage>
        <taxon>Eukaryota</taxon>
        <taxon>Metazoa</taxon>
        <taxon>Chordata</taxon>
        <taxon>Craniata</taxon>
        <taxon>Vertebrata</taxon>
        <taxon>Euteleostomi</taxon>
        <taxon>Mammalia</taxon>
        <taxon>Eutheria</taxon>
        <taxon>Euarchontoglires</taxon>
        <taxon>Primates</taxon>
        <taxon>Haplorrhini</taxon>
        <taxon>Catarrhini</taxon>
        <taxon>Hominidae</taxon>
        <taxon>Gorilla</taxon>
    </lineage>
</organism>
<dbReference type="Bgee" id="ENSGGOG00000041473">
    <property type="expression patterns" value="Expressed in testis and 1 other cell type or tissue"/>
</dbReference>
<dbReference type="GeneTree" id="ENSGT00530000063666"/>
<dbReference type="GO" id="GO:0042407">
    <property type="term" value="P:cristae formation"/>
    <property type="evidence" value="ECO:0000318"/>
    <property type="project" value="GO_Central"/>
</dbReference>
<comment type="function">
    <text evidence="7">Component of the MICOS complex, a large protein complex of the mitochondrial inner membrane that plays crucial roles in the maintenance of crista junctions, inner membrane architecture, and formation of contact sites to the outer membrane.</text>
</comment>
<evidence type="ECO:0000256" key="6">
    <source>
        <dbReference type="ARBA" id="ARBA00023136"/>
    </source>
</evidence>